<sequence>MTKAVIAIHGGAGALTRAHLTPEKEQEFISALSGIVEAGQQNP</sequence>
<name>A0A2X3IVT0_9ENTR</name>
<dbReference type="EC" id="3.4.19.5" evidence="1"/>
<reference evidence="1 2" key="1">
    <citation type="submission" date="2018-06" db="EMBL/GenBank/DDBJ databases">
        <authorList>
            <consortium name="Pathogen Informatics"/>
            <person name="Doyle S."/>
        </authorList>
    </citation>
    <scope>NUCLEOTIDE SEQUENCE [LARGE SCALE GENOMIC DNA]</scope>
    <source>
        <strain evidence="1 2">NCTC12120</strain>
    </source>
</reference>
<protein>
    <submittedName>
        <fullName evidence="1">Isoaspartyl peptidase</fullName>
        <ecNumber evidence="1">3.4.19.5</ecNumber>
    </submittedName>
</protein>
<dbReference type="Proteomes" id="UP000251197">
    <property type="component" value="Unassembled WGS sequence"/>
</dbReference>
<accession>A0A2X3IVT0</accession>
<dbReference type="GO" id="GO:0008798">
    <property type="term" value="F:beta-aspartyl-peptidase activity"/>
    <property type="evidence" value="ECO:0007669"/>
    <property type="project" value="UniProtKB-EC"/>
</dbReference>
<proteinExistence type="predicted"/>
<dbReference type="EMBL" id="UAVU01000007">
    <property type="protein sequence ID" value="SQC91276.1"/>
    <property type="molecule type" value="Genomic_DNA"/>
</dbReference>
<dbReference type="AlphaFoldDB" id="A0A2X3IVT0"/>
<organism evidence="1 2">
    <name type="scientific">Cedecea neteri</name>
    <dbReference type="NCBI Taxonomy" id="158822"/>
    <lineage>
        <taxon>Bacteria</taxon>
        <taxon>Pseudomonadati</taxon>
        <taxon>Pseudomonadota</taxon>
        <taxon>Gammaproteobacteria</taxon>
        <taxon>Enterobacterales</taxon>
        <taxon>Enterobacteriaceae</taxon>
        <taxon>Cedecea</taxon>
    </lineage>
</organism>
<keyword evidence="1" id="KW-0378">Hydrolase</keyword>
<evidence type="ECO:0000313" key="2">
    <source>
        <dbReference type="Proteomes" id="UP000251197"/>
    </source>
</evidence>
<evidence type="ECO:0000313" key="1">
    <source>
        <dbReference type="EMBL" id="SQC91276.1"/>
    </source>
</evidence>
<gene>
    <name evidence="1" type="primary">iaaA_1</name>
    <name evidence="1" type="ORF">NCTC12120_04429</name>
</gene>